<dbReference type="SUPFAM" id="SSF46689">
    <property type="entry name" value="Homeodomain-like"/>
    <property type="match status" value="1"/>
</dbReference>
<dbReference type="Proteomes" id="UP000748752">
    <property type="component" value="Unassembled WGS sequence"/>
</dbReference>
<reference evidence="3 4" key="1">
    <citation type="journal article" date="2020" name="Microorganisms">
        <title>Osmotic Adaptation and Compatible Solute Biosynthesis of Phototrophic Bacteria as Revealed from Genome Analyses.</title>
        <authorList>
            <person name="Imhoff J.F."/>
            <person name="Rahn T."/>
            <person name="Kunzel S."/>
            <person name="Keller A."/>
            <person name="Neulinger S.C."/>
        </authorList>
    </citation>
    <scope>NUCLEOTIDE SEQUENCE [LARGE SCALE GENOMIC DNA]</scope>
    <source>
        <strain evidence="3 4">DSM 6210</strain>
    </source>
</reference>
<feature type="region of interest" description="Disordered" evidence="1">
    <location>
        <begin position="51"/>
        <end position="94"/>
    </location>
</feature>
<name>A0ABS1CM01_9GAMM</name>
<protein>
    <recommendedName>
        <fullName evidence="5">Transposase</fullName>
    </recommendedName>
</protein>
<evidence type="ECO:0000256" key="2">
    <source>
        <dbReference type="SAM" id="Phobius"/>
    </source>
</evidence>
<feature type="region of interest" description="Disordered" evidence="1">
    <location>
        <begin position="134"/>
        <end position="155"/>
    </location>
</feature>
<keyword evidence="2" id="KW-0472">Membrane</keyword>
<evidence type="ECO:0000313" key="3">
    <source>
        <dbReference type="EMBL" id="MBK1632862.1"/>
    </source>
</evidence>
<keyword evidence="4" id="KW-1185">Reference proteome</keyword>
<keyword evidence="2" id="KW-1133">Transmembrane helix</keyword>
<evidence type="ECO:0008006" key="5">
    <source>
        <dbReference type="Google" id="ProtNLM"/>
    </source>
</evidence>
<evidence type="ECO:0000256" key="1">
    <source>
        <dbReference type="SAM" id="MobiDB-lite"/>
    </source>
</evidence>
<gene>
    <name evidence="3" type="ORF">CKO31_19340</name>
</gene>
<dbReference type="EMBL" id="NRRV01000060">
    <property type="protein sequence ID" value="MBK1632862.1"/>
    <property type="molecule type" value="Genomic_DNA"/>
</dbReference>
<accession>A0ABS1CM01</accession>
<proteinExistence type="predicted"/>
<evidence type="ECO:0000313" key="4">
    <source>
        <dbReference type="Proteomes" id="UP000748752"/>
    </source>
</evidence>
<comment type="caution">
    <text evidence="3">The sequence shown here is derived from an EMBL/GenBank/DDBJ whole genome shotgun (WGS) entry which is preliminary data.</text>
</comment>
<sequence length="155" mass="17122">MPKYSDERKEALLRKMLPPHNGPLGELAAEEGNSEATLYNWCRAAREQGRRARRTGARVENAAAPNNRYSTGNTRKWPARRPLHSAPTSAPLHRTPTMETHVSVGAELIILSIFAAFAVYLLFAQLAHMKKLRRRDQANAGSAHQPASGKEPSSS</sequence>
<feature type="transmembrane region" description="Helical" evidence="2">
    <location>
        <begin position="108"/>
        <end position="127"/>
    </location>
</feature>
<organism evidence="3 4">
    <name type="scientific">Thiohalocapsa halophila</name>
    <dbReference type="NCBI Taxonomy" id="69359"/>
    <lineage>
        <taxon>Bacteria</taxon>
        <taxon>Pseudomonadati</taxon>
        <taxon>Pseudomonadota</taxon>
        <taxon>Gammaproteobacteria</taxon>
        <taxon>Chromatiales</taxon>
        <taxon>Chromatiaceae</taxon>
        <taxon>Thiohalocapsa</taxon>
    </lineage>
</organism>
<dbReference type="InterPro" id="IPR009057">
    <property type="entry name" value="Homeodomain-like_sf"/>
</dbReference>
<keyword evidence="2" id="KW-0812">Transmembrane</keyword>